<feature type="domain" description="RZ-type" evidence="7">
    <location>
        <begin position="60"/>
        <end position="121"/>
    </location>
</feature>
<dbReference type="InterPro" id="IPR046439">
    <property type="entry name" value="ZF_RZ_dom"/>
</dbReference>
<dbReference type="Pfam" id="PF20173">
    <property type="entry name" value="ZnF_RZ-type"/>
    <property type="match status" value="1"/>
</dbReference>
<evidence type="ECO:0000256" key="4">
    <source>
        <dbReference type="ARBA" id="ARBA00022771"/>
    </source>
</evidence>
<dbReference type="AlphaFoldDB" id="A0AAJ0G445"/>
<sequence>MSSALDAEDRQLATTEHETAKTLLKSAAELCKQGFRDADALSHAVSEALKLLQRGWYEEVTAEELKAIKRAMVTGFRGIATHSGHWYNCANGHPFAIGECGMPMELARCPECSARIGGQSH</sequence>
<evidence type="ECO:0000256" key="5">
    <source>
        <dbReference type="ARBA" id="ARBA00022833"/>
    </source>
</evidence>
<keyword evidence="4" id="KW-0863">Zinc-finger</keyword>
<reference evidence="8" key="1">
    <citation type="submission" date="2023-04" db="EMBL/GenBank/DDBJ databases">
        <title>Black Yeasts Isolated from many extreme environments.</title>
        <authorList>
            <person name="Coleine C."/>
            <person name="Stajich J.E."/>
            <person name="Selbmann L."/>
        </authorList>
    </citation>
    <scope>NUCLEOTIDE SEQUENCE</scope>
    <source>
        <strain evidence="8">CCFEE 5312</strain>
    </source>
</reference>
<comment type="subcellular location">
    <subcellularLocation>
        <location evidence="1">Cytoplasm</location>
    </subcellularLocation>
</comment>
<proteinExistence type="predicted"/>
<dbReference type="PROSITE" id="PS51981">
    <property type="entry name" value="ZF_RZ"/>
    <property type="match status" value="1"/>
</dbReference>
<keyword evidence="6" id="KW-0391">Immunity</keyword>
<gene>
    <name evidence="8" type="ORF">LTR09_012849</name>
</gene>
<dbReference type="EMBL" id="JAWDJX010000193">
    <property type="protein sequence ID" value="KAK3045581.1"/>
    <property type="molecule type" value="Genomic_DNA"/>
</dbReference>
<name>A0AAJ0G445_9PEZI</name>
<dbReference type="GO" id="GO:0008270">
    <property type="term" value="F:zinc ion binding"/>
    <property type="evidence" value="ECO:0007669"/>
    <property type="project" value="UniProtKB-KW"/>
</dbReference>
<evidence type="ECO:0000256" key="2">
    <source>
        <dbReference type="ARBA" id="ARBA00022490"/>
    </source>
</evidence>
<keyword evidence="3" id="KW-0479">Metal-binding</keyword>
<comment type="caution">
    <text evidence="8">The sequence shown here is derived from an EMBL/GenBank/DDBJ whole genome shotgun (WGS) entry which is preliminary data.</text>
</comment>
<organism evidence="8 9">
    <name type="scientific">Extremus antarcticus</name>
    <dbReference type="NCBI Taxonomy" id="702011"/>
    <lineage>
        <taxon>Eukaryota</taxon>
        <taxon>Fungi</taxon>
        <taxon>Dikarya</taxon>
        <taxon>Ascomycota</taxon>
        <taxon>Pezizomycotina</taxon>
        <taxon>Dothideomycetes</taxon>
        <taxon>Dothideomycetidae</taxon>
        <taxon>Mycosphaerellales</taxon>
        <taxon>Extremaceae</taxon>
        <taxon>Extremus</taxon>
    </lineage>
</organism>
<dbReference type="GO" id="GO:0005737">
    <property type="term" value="C:cytoplasm"/>
    <property type="evidence" value="ECO:0007669"/>
    <property type="project" value="UniProtKB-SubCell"/>
</dbReference>
<dbReference type="GO" id="GO:0002376">
    <property type="term" value="P:immune system process"/>
    <property type="evidence" value="ECO:0007669"/>
    <property type="project" value="UniProtKB-KW"/>
</dbReference>
<evidence type="ECO:0000256" key="6">
    <source>
        <dbReference type="ARBA" id="ARBA00022859"/>
    </source>
</evidence>
<keyword evidence="5" id="KW-0862">Zinc</keyword>
<accession>A0AAJ0G445</accession>
<protein>
    <recommendedName>
        <fullName evidence="7">RZ-type domain-containing protein</fullName>
    </recommendedName>
</protein>
<dbReference type="Proteomes" id="UP001271007">
    <property type="component" value="Unassembled WGS sequence"/>
</dbReference>
<evidence type="ECO:0000256" key="3">
    <source>
        <dbReference type="ARBA" id="ARBA00022723"/>
    </source>
</evidence>
<evidence type="ECO:0000313" key="8">
    <source>
        <dbReference type="EMBL" id="KAK3045581.1"/>
    </source>
</evidence>
<evidence type="ECO:0000259" key="7">
    <source>
        <dbReference type="PROSITE" id="PS51981"/>
    </source>
</evidence>
<evidence type="ECO:0000313" key="9">
    <source>
        <dbReference type="Proteomes" id="UP001271007"/>
    </source>
</evidence>
<keyword evidence="2" id="KW-0963">Cytoplasm</keyword>
<keyword evidence="9" id="KW-1185">Reference proteome</keyword>
<evidence type="ECO:0000256" key="1">
    <source>
        <dbReference type="ARBA" id="ARBA00004496"/>
    </source>
</evidence>